<dbReference type="GeneID" id="25916410"/>
<dbReference type="RefSeq" id="XP_014145456.1">
    <property type="nucleotide sequence ID" value="XM_014289981.1"/>
</dbReference>
<proteinExistence type="predicted"/>
<evidence type="ECO:0000313" key="2">
    <source>
        <dbReference type="Proteomes" id="UP000054560"/>
    </source>
</evidence>
<dbReference type="EMBL" id="KQ248553">
    <property type="protein sequence ID" value="KNC71554.1"/>
    <property type="molecule type" value="Genomic_DNA"/>
</dbReference>
<sequence length="192" mass="22274">MAVTTSEGVKWVTGEGVYDPFGLPYERTYTADHSHFRACVFKFHNNYVQMQAGFNYQPTEPSYASGGCTSHQHKIVTLKSGDSLMELTNELHGNVSDIQRRRVCLWYSEKYHEALYVLQEDLSKDIHLIEQSETEERNNNGDSEPNNELSVLNEALNECRQMRMVWHMCHTLYAVAPEGRSAQLYFWRWAQV</sequence>
<accession>A0A0L0F4J6</accession>
<protein>
    <submittedName>
        <fullName evidence="1">Uncharacterized protein</fullName>
    </submittedName>
</protein>
<dbReference type="AlphaFoldDB" id="A0A0L0F4J6"/>
<evidence type="ECO:0000313" key="1">
    <source>
        <dbReference type="EMBL" id="KNC71554.1"/>
    </source>
</evidence>
<keyword evidence="2" id="KW-1185">Reference proteome</keyword>
<reference evidence="1 2" key="1">
    <citation type="submission" date="2011-02" db="EMBL/GenBank/DDBJ databases">
        <title>The Genome Sequence of Sphaeroforma arctica JP610.</title>
        <authorList>
            <consortium name="The Broad Institute Genome Sequencing Platform"/>
            <person name="Russ C."/>
            <person name="Cuomo C."/>
            <person name="Young S.K."/>
            <person name="Zeng Q."/>
            <person name="Gargeya S."/>
            <person name="Alvarado L."/>
            <person name="Berlin A."/>
            <person name="Chapman S.B."/>
            <person name="Chen Z."/>
            <person name="Freedman E."/>
            <person name="Gellesch M."/>
            <person name="Goldberg J."/>
            <person name="Griggs A."/>
            <person name="Gujja S."/>
            <person name="Heilman E."/>
            <person name="Heiman D."/>
            <person name="Howarth C."/>
            <person name="Mehta T."/>
            <person name="Neiman D."/>
            <person name="Pearson M."/>
            <person name="Roberts A."/>
            <person name="Saif S."/>
            <person name="Shea T."/>
            <person name="Shenoy N."/>
            <person name="Sisk P."/>
            <person name="Stolte C."/>
            <person name="Sykes S."/>
            <person name="White J."/>
            <person name="Yandava C."/>
            <person name="Burger G."/>
            <person name="Gray M.W."/>
            <person name="Holland P.W.H."/>
            <person name="King N."/>
            <person name="Lang F.B.F."/>
            <person name="Roger A.J."/>
            <person name="Ruiz-Trillo I."/>
            <person name="Haas B."/>
            <person name="Nusbaum C."/>
            <person name="Birren B."/>
        </authorList>
    </citation>
    <scope>NUCLEOTIDE SEQUENCE [LARGE SCALE GENOMIC DNA]</scope>
    <source>
        <strain evidence="1 2">JP610</strain>
    </source>
</reference>
<gene>
    <name evidence="1" type="ORF">SARC_15906</name>
</gene>
<feature type="non-terminal residue" evidence="1">
    <location>
        <position position="192"/>
    </location>
</feature>
<name>A0A0L0F4J6_9EUKA</name>
<organism evidence="1 2">
    <name type="scientific">Sphaeroforma arctica JP610</name>
    <dbReference type="NCBI Taxonomy" id="667725"/>
    <lineage>
        <taxon>Eukaryota</taxon>
        <taxon>Ichthyosporea</taxon>
        <taxon>Ichthyophonida</taxon>
        <taxon>Sphaeroforma</taxon>
    </lineage>
</organism>
<dbReference type="Proteomes" id="UP000054560">
    <property type="component" value="Unassembled WGS sequence"/>
</dbReference>